<dbReference type="InterPro" id="IPR029058">
    <property type="entry name" value="AB_hydrolase_fold"/>
</dbReference>
<evidence type="ECO:0000256" key="1">
    <source>
        <dbReference type="SAM" id="SignalP"/>
    </source>
</evidence>
<accession>A0AAD6G2Y7</accession>
<proteinExistence type="predicted"/>
<dbReference type="GO" id="GO:0017000">
    <property type="term" value="P:antibiotic biosynthetic process"/>
    <property type="evidence" value="ECO:0007669"/>
    <property type="project" value="UniProtKB-ARBA"/>
</dbReference>
<dbReference type="GO" id="GO:0016787">
    <property type="term" value="F:hydrolase activity"/>
    <property type="evidence" value="ECO:0007669"/>
    <property type="project" value="UniProtKB-KW"/>
</dbReference>
<name>A0AAD6G2Y7_9EURO</name>
<sequence length="523" mass="57095">MTFSLRQAGVVAGAVFATVAQVSAGSSLTVHTETGIFTGLQNKDFTGVREFRNIPFAQPPVGSLRFQPPQRLPSSKQHHYSTRFPPSCPQFVSSGESFWNLFVPYLQPVNGNQNHSTGLSLQTASEDCLSLAIWTPYDVPVDAKLPVAFFMTGGGLQTNGVDVPGQIPAPWVNRSQEHIVVTINYRLNIFGFPNARALDSPNPAILDQRLALEWVHENIAAFGGDPESIMMWGQSAGAMSTDIHNYAFWENPIVHGSFSQSGTAMSLPSVFSSDYSHSNFTTVAKNLGCDFPDDATAELECMQQVPVDLIENFIGQYDGPASLSFDPIPDEILIFSNYSARAAAGKISHRPAIFSTTGNEYGSLYTWPSSNVTAGPYQPFVNAGTLAAFICPTAKTSIFRERANLTTYRYQYAGVWPNQNPYSWLGAYHSSDLMMNFGTYFYNRTNSTAGPTAMEIRTSEAMQDHILAFMKDPENGPPAIGWNPYTYGANVVRFGANGVPVQNVSGYAIDGPCYGDGIYNPFP</sequence>
<dbReference type="GO" id="GO:0072330">
    <property type="term" value="P:monocarboxylic acid biosynthetic process"/>
    <property type="evidence" value="ECO:0007669"/>
    <property type="project" value="UniProtKB-ARBA"/>
</dbReference>
<dbReference type="InterPro" id="IPR050309">
    <property type="entry name" value="Type-B_Carboxylest/Lipase"/>
</dbReference>
<feature type="signal peptide" evidence="1">
    <location>
        <begin position="1"/>
        <end position="24"/>
    </location>
</feature>
<feature type="chain" id="PRO_5042198332" evidence="1">
    <location>
        <begin position="25"/>
        <end position="523"/>
    </location>
</feature>
<dbReference type="GeneID" id="81600040"/>
<dbReference type="Pfam" id="PF00135">
    <property type="entry name" value="COesterase"/>
    <property type="match status" value="1"/>
</dbReference>
<evidence type="ECO:0000313" key="3">
    <source>
        <dbReference type="EMBL" id="KAJ5449966.1"/>
    </source>
</evidence>
<dbReference type="RefSeq" id="XP_056765501.1">
    <property type="nucleotide sequence ID" value="XM_056909797.1"/>
</dbReference>
<reference evidence="3" key="1">
    <citation type="submission" date="2022-12" db="EMBL/GenBank/DDBJ databases">
        <authorList>
            <person name="Petersen C."/>
        </authorList>
    </citation>
    <scope>NUCLEOTIDE SEQUENCE</scope>
    <source>
        <strain evidence="3">IBT 16125</strain>
    </source>
</reference>
<organism evidence="3 4">
    <name type="scientific">Penicillium daleae</name>
    <dbReference type="NCBI Taxonomy" id="63821"/>
    <lineage>
        <taxon>Eukaryota</taxon>
        <taxon>Fungi</taxon>
        <taxon>Dikarya</taxon>
        <taxon>Ascomycota</taxon>
        <taxon>Pezizomycotina</taxon>
        <taxon>Eurotiomycetes</taxon>
        <taxon>Eurotiomycetidae</taxon>
        <taxon>Eurotiales</taxon>
        <taxon>Aspergillaceae</taxon>
        <taxon>Penicillium</taxon>
    </lineage>
</organism>
<dbReference type="Proteomes" id="UP001213681">
    <property type="component" value="Unassembled WGS sequence"/>
</dbReference>
<dbReference type="SUPFAM" id="SSF53474">
    <property type="entry name" value="alpha/beta-Hydrolases"/>
    <property type="match status" value="1"/>
</dbReference>
<dbReference type="EMBL" id="JAPVEA010000006">
    <property type="protein sequence ID" value="KAJ5449966.1"/>
    <property type="molecule type" value="Genomic_DNA"/>
</dbReference>
<evidence type="ECO:0000259" key="2">
    <source>
        <dbReference type="Pfam" id="PF00135"/>
    </source>
</evidence>
<keyword evidence="3" id="KW-0378">Hydrolase</keyword>
<comment type="caution">
    <text evidence="3">The sequence shown here is derived from an EMBL/GenBank/DDBJ whole genome shotgun (WGS) entry which is preliminary data.</text>
</comment>
<gene>
    <name evidence="3" type="ORF">N7458_006415</name>
</gene>
<dbReference type="InterPro" id="IPR002018">
    <property type="entry name" value="CarbesteraseB"/>
</dbReference>
<evidence type="ECO:0000313" key="4">
    <source>
        <dbReference type="Proteomes" id="UP001213681"/>
    </source>
</evidence>
<feature type="domain" description="Carboxylesterase type B" evidence="2">
    <location>
        <begin position="27"/>
        <end position="364"/>
    </location>
</feature>
<dbReference type="PANTHER" id="PTHR11559">
    <property type="entry name" value="CARBOXYLESTERASE"/>
    <property type="match status" value="1"/>
</dbReference>
<protein>
    <submittedName>
        <fullName evidence="3">Alpha/Beta hydrolase protein</fullName>
    </submittedName>
</protein>
<dbReference type="Gene3D" id="3.40.50.1820">
    <property type="entry name" value="alpha/beta hydrolase"/>
    <property type="match status" value="1"/>
</dbReference>
<keyword evidence="1" id="KW-0732">Signal</keyword>
<reference evidence="3" key="2">
    <citation type="journal article" date="2023" name="IMA Fungus">
        <title>Comparative genomic study of the Penicillium genus elucidates a diverse pangenome and 15 lateral gene transfer events.</title>
        <authorList>
            <person name="Petersen C."/>
            <person name="Sorensen T."/>
            <person name="Nielsen M.R."/>
            <person name="Sondergaard T.E."/>
            <person name="Sorensen J.L."/>
            <person name="Fitzpatrick D.A."/>
            <person name="Frisvad J.C."/>
            <person name="Nielsen K.L."/>
        </authorList>
    </citation>
    <scope>NUCLEOTIDE SEQUENCE</scope>
    <source>
        <strain evidence="3">IBT 16125</strain>
    </source>
</reference>
<keyword evidence="4" id="KW-1185">Reference proteome</keyword>
<dbReference type="AlphaFoldDB" id="A0AAD6G2Y7"/>